<evidence type="ECO:0000313" key="4">
    <source>
        <dbReference type="EMBL" id="KAJ4446219.1"/>
    </source>
</evidence>
<proteinExistence type="predicted"/>
<protein>
    <submittedName>
        <fullName evidence="4">Uncharacterized protein</fullName>
    </submittedName>
</protein>
<dbReference type="PANTHER" id="PTHR21534:SF0">
    <property type="entry name" value="KATANIN-INTERACTING PROTEIN"/>
    <property type="match status" value="1"/>
</dbReference>
<feature type="compositionally biased region" description="Polar residues" evidence="1">
    <location>
        <begin position="1"/>
        <end position="20"/>
    </location>
</feature>
<dbReference type="Proteomes" id="UP001148838">
    <property type="component" value="Unassembled WGS sequence"/>
</dbReference>
<comment type="caution">
    <text evidence="4">The sequence shown here is derived from an EMBL/GenBank/DDBJ whole genome shotgun (WGS) entry which is preliminary data.</text>
</comment>
<dbReference type="InterPro" id="IPR036397">
    <property type="entry name" value="RNaseH_sf"/>
</dbReference>
<dbReference type="Pfam" id="PF14652">
    <property type="entry name" value="DUF4457"/>
    <property type="match status" value="3"/>
</dbReference>
<sequence>MFIDELTSSPIGSDPLNGSLSPAGDTDDSGGTHSMNSSDSDFIIPELPSGSKMELNIHSTWGDRHYLGLNGIEVFSSTGEPVTIAKIWADPADINVLPEYSKDPRVITNLLDGVNRTHDDMHLWLAPFTKGANHYIYLIFKHKVQVAMIRIWNYNKSRIHSYRGVRDVEITLDGVTIFRGEIARACGGILGGTEAFGDTILFTTDDTILELISQYDESFCSLLSEVHQDIDNYHVERPITADNGDERPFTCARTLPDSSSALDSCSGILLGGQKLEITLMANWGHPALIGSDMNYRTKEREVKLKYGSDMGSSLYISGRQHWLKCAKGLTGLEVLGDGGSVIPVEPHFLQCSVLSPDIYRIVDGVNVTTDEDHMWSTPFLDGDEIVLTINFPVIVYIAAIRVWNHNCTPDLSYCGVKLVMVHFDGKLVSPGLKGLLTLRRAPGNCHFNFAQDLNLLEEPPYSHQSSMHVDQAYYSMSQPSSSLHVGDSSYEDPLSSPVEHPLVKLSPPHGSGDADEERLSPYPHIYPSVTIRGVGDDEYVPLRRNSLLAATPRAGSGVMVGDEEYESPVMPQGFVFQLLILSTWGDPYYVGLNGLELYDQDGDKIRLTENNIGAFPDSVNVLEGVSCDVRTPEKLVDGVNDTLDGRHMWLAPILPNQLNRVYIVFDYPVTVSMIKLWNYGKTPSRGVKEFGVIEMFKVIEHPADCEMRSVICFLNARNIKPADIHRQFCEVYGDDAISDGMVRRWVRKFNEGRISVHDEQHIGRPSLINDDLVRAVNEKIHEDRSEQDDEFLDYIVTGDETWVSHMTPESKQQSMEWSHTALPRKKKFKQIMSTRKIMCTVFWDRKGVLLIEFLPRGETINRETYCRTLRKLRRAIQNKRHGMLTDGVVLLHDNARLHTARDTQTLISKFGWKQIDHPPLQSGFGSE</sequence>
<accession>A0ABQ8TIG2</accession>
<feature type="region of interest" description="Disordered" evidence="1">
    <location>
        <begin position="1"/>
        <end position="41"/>
    </location>
</feature>
<dbReference type="Pfam" id="PF17906">
    <property type="entry name" value="HTH_48"/>
    <property type="match status" value="1"/>
</dbReference>
<evidence type="ECO:0000313" key="5">
    <source>
        <dbReference type="Proteomes" id="UP001148838"/>
    </source>
</evidence>
<dbReference type="InterPro" id="IPR041426">
    <property type="entry name" value="Mos1_HTH"/>
</dbReference>
<evidence type="ECO:0000256" key="1">
    <source>
        <dbReference type="SAM" id="MobiDB-lite"/>
    </source>
</evidence>
<feature type="domain" description="KATNIP" evidence="2">
    <location>
        <begin position="328"/>
        <end position="469"/>
    </location>
</feature>
<dbReference type="Gene3D" id="3.30.420.10">
    <property type="entry name" value="Ribonuclease H-like superfamily/Ribonuclease H"/>
    <property type="match status" value="1"/>
</dbReference>
<feature type="compositionally biased region" description="Polar residues" evidence="1">
    <location>
        <begin position="29"/>
        <end position="40"/>
    </location>
</feature>
<dbReference type="InterPro" id="IPR001888">
    <property type="entry name" value="Transposase_1"/>
</dbReference>
<dbReference type="InterPro" id="IPR027859">
    <property type="entry name" value="KATNIP_dom"/>
</dbReference>
<feature type="domain" description="KATNIP" evidence="2">
    <location>
        <begin position="55"/>
        <end position="234"/>
    </location>
</feature>
<dbReference type="Gene3D" id="1.10.10.1450">
    <property type="match status" value="1"/>
</dbReference>
<feature type="region of interest" description="Disordered" evidence="1">
    <location>
        <begin position="479"/>
        <end position="518"/>
    </location>
</feature>
<name>A0ABQ8TIG2_PERAM</name>
<evidence type="ECO:0000259" key="2">
    <source>
        <dbReference type="Pfam" id="PF14652"/>
    </source>
</evidence>
<gene>
    <name evidence="4" type="ORF">ANN_12913</name>
</gene>
<reference evidence="4 5" key="1">
    <citation type="journal article" date="2022" name="Allergy">
        <title>Genome assembly and annotation of Periplaneta americana reveal a comprehensive cockroach allergen profile.</title>
        <authorList>
            <person name="Wang L."/>
            <person name="Xiong Q."/>
            <person name="Saelim N."/>
            <person name="Wang L."/>
            <person name="Nong W."/>
            <person name="Wan A.T."/>
            <person name="Shi M."/>
            <person name="Liu X."/>
            <person name="Cao Q."/>
            <person name="Hui J.H.L."/>
            <person name="Sookrung N."/>
            <person name="Leung T.F."/>
            <person name="Tungtrongchitr A."/>
            <person name="Tsui S.K.W."/>
        </authorList>
    </citation>
    <scope>NUCLEOTIDE SEQUENCE [LARGE SCALE GENOMIC DNA]</scope>
    <source>
        <strain evidence="4">PWHHKU_190912</strain>
    </source>
</reference>
<feature type="domain" description="KATNIP" evidence="2">
    <location>
        <begin position="562"/>
        <end position="692"/>
    </location>
</feature>
<dbReference type="Pfam" id="PF01359">
    <property type="entry name" value="Transposase_1"/>
    <property type="match status" value="1"/>
</dbReference>
<keyword evidence="5" id="KW-1185">Reference proteome</keyword>
<feature type="domain" description="Mos1 transposase HTH" evidence="3">
    <location>
        <begin position="708"/>
        <end position="752"/>
    </location>
</feature>
<dbReference type="EMBL" id="JAJSOF020000009">
    <property type="protein sequence ID" value="KAJ4446219.1"/>
    <property type="molecule type" value="Genomic_DNA"/>
</dbReference>
<dbReference type="PANTHER" id="PTHR21534">
    <property type="entry name" value="KATANIN-INTERACTING PROTEIN"/>
    <property type="match status" value="1"/>
</dbReference>
<organism evidence="4 5">
    <name type="scientific">Periplaneta americana</name>
    <name type="common">American cockroach</name>
    <name type="synonym">Blatta americana</name>
    <dbReference type="NCBI Taxonomy" id="6978"/>
    <lineage>
        <taxon>Eukaryota</taxon>
        <taxon>Metazoa</taxon>
        <taxon>Ecdysozoa</taxon>
        <taxon>Arthropoda</taxon>
        <taxon>Hexapoda</taxon>
        <taxon>Insecta</taxon>
        <taxon>Pterygota</taxon>
        <taxon>Neoptera</taxon>
        <taxon>Polyneoptera</taxon>
        <taxon>Dictyoptera</taxon>
        <taxon>Blattodea</taxon>
        <taxon>Blattoidea</taxon>
        <taxon>Blattidae</taxon>
        <taxon>Blattinae</taxon>
        <taxon>Periplaneta</taxon>
    </lineage>
</organism>
<dbReference type="InterPro" id="IPR026704">
    <property type="entry name" value="KATNIP"/>
</dbReference>
<evidence type="ECO:0000259" key="3">
    <source>
        <dbReference type="Pfam" id="PF17906"/>
    </source>
</evidence>